<dbReference type="Proteomes" id="UP001589894">
    <property type="component" value="Unassembled WGS sequence"/>
</dbReference>
<organism evidence="1 2">
    <name type="scientific">Plantactinospora siamensis</name>
    <dbReference type="NCBI Taxonomy" id="555372"/>
    <lineage>
        <taxon>Bacteria</taxon>
        <taxon>Bacillati</taxon>
        <taxon>Actinomycetota</taxon>
        <taxon>Actinomycetes</taxon>
        <taxon>Micromonosporales</taxon>
        <taxon>Micromonosporaceae</taxon>
        <taxon>Plantactinospora</taxon>
    </lineage>
</organism>
<dbReference type="EMBL" id="JBHLUE010000009">
    <property type="protein sequence ID" value="MFC0564991.1"/>
    <property type="molecule type" value="Genomic_DNA"/>
</dbReference>
<dbReference type="Gene3D" id="3.10.450.50">
    <property type="match status" value="1"/>
</dbReference>
<name>A0ABV6NW27_9ACTN</name>
<reference evidence="1 2" key="1">
    <citation type="submission" date="2024-09" db="EMBL/GenBank/DDBJ databases">
        <authorList>
            <person name="Sun Q."/>
            <person name="Mori K."/>
        </authorList>
    </citation>
    <scope>NUCLEOTIDE SEQUENCE [LARGE SCALE GENOMIC DNA]</scope>
    <source>
        <strain evidence="1 2">TBRC 2205</strain>
    </source>
</reference>
<dbReference type="InterPro" id="IPR009959">
    <property type="entry name" value="Cyclase_SnoaL-like"/>
</dbReference>
<dbReference type="RefSeq" id="WP_377338425.1">
    <property type="nucleotide sequence ID" value="NZ_JBHLUE010000009.1"/>
</dbReference>
<dbReference type="SUPFAM" id="SSF54427">
    <property type="entry name" value="NTF2-like"/>
    <property type="match status" value="1"/>
</dbReference>
<evidence type="ECO:0000313" key="1">
    <source>
        <dbReference type="EMBL" id="MFC0564991.1"/>
    </source>
</evidence>
<dbReference type="Pfam" id="PF07366">
    <property type="entry name" value="SnoaL"/>
    <property type="match status" value="1"/>
</dbReference>
<protein>
    <submittedName>
        <fullName evidence="1">Ester cyclase</fullName>
    </submittedName>
</protein>
<comment type="caution">
    <text evidence="1">The sequence shown here is derived from an EMBL/GenBank/DDBJ whole genome shotgun (WGS) entry which is preliminary data.</text>
</comment>
<sequence>MDHDRVELKAFYRRYLQRCNEHRFDELAEFVAEDVEVNGRPHGLRAYGAGLGDVVEALPDFHWDLRHLLIDGSWLSAHLTDTATSPTGRSVTIREFALYRIVDGRIAQCWGDLERSRLMI</sequence>
<proteinExistence type="predicted"/>
<dbReference type="InterPro" id="IPR032710">
    <property type="entry name" value="NTF2-like_dom_sf"/>
</dbReference>
<keyword evidence="2" id="KW-1185">Reference proteome</keyword>
<gene>
    <name evidence="1" type="ORF">ACFFHU_12710</name>
</gene>
<accession>A0ABV6NW27</accession>
<evidence type="ECO:0000313" key="2">
    <source>
        <dbReference type="Proteomes" id="UP001589894"/>
    </source>
</evidence>